<comment type="caution">
    <text evidence="10">The sequence shown here is derived from an EMBL/GenBank/DDBJ whole genome shotgun (WGS) entry which is preliminary data.</text>
</comment>
<dbReference type="InterPro" id="IPR050250">
    <property type="entry name" value="Macrolide_Exporter_MacB"/>
</dbReference>
<comment type="similarity">
    <text evidence="6">Belongs to the ABC-4 integral membrane protein family.</text>
</comment>
<organism evidence="10 11">
    <name type="scientific">Gaopeijia maritima</name>
    <dbReference type="NCBI Taxonomy" id="3119007"/>
    <lineage>
        <taxon>Bacteria</taxon>
        <taxon>Pseudomonadati</taxon>
        <taxon>Gemmatimonadota</taxon>
        <taxon>Longimicrobiia</taxon>
        <taxon>Gaopeijiales</taxon>
        <taxon>Gaopeijiaceae</taxon>
        <taxon>Gaopeijia</taxon>
    </lineage>
</organism>
<name>A0ABU9EG62_9BACT</name>
<dbReference type="NCBIfam" id="TIGR03434">
    <property type="entry name" value="ADOP"/>
    <property type="match status" value="1"/>
</dbReference>
<proteinExistence type="inferred from homology"/>
<evidence type="ECO:0000256" key="1">
    <source>
        <dbReference type="ARBA" id="ARBA00004651"/>
    </source>
</evidence>
<dbReference type="InterPro" id="IPR017800">
    <property type="entry name" value="ADOP"/>
</dbReference>
<dbReference type="EMBL" id="JBBHLI010000011">
    <property type="protein sequence ID" value="MEK9502475.1"/>
    <property type="molecule type" value="Genomic_DNA"/>
</dbReference>
<dbReference type="RefSeq" id="WP_405283884.1">
    <property type="nucleotide sequence ID" value="NZ_CP144380.1"/>
</dbReference>
<protein>
    <submittedName>
        <fullName evidence="10">ABC transporter permease</fullName>
    </submittedName>
</protein>
<evidence type="ECO:0000259" key="9">
    <source>
        <dbReference type="Pfam" id="PF12704"/>
    </source>
</evidence>
<feature type="transmembrane region" description="Helical" evidence="7">
    <location>
        <begin position="801"/>
        <end position="820"/>
    </location>
</feature>
<evidence type="ECO:0000313" key="11">
    <source>
        <dbReference type="Proteomes" id="UP001484239"/>
    </source>
</evidence>
<evidence type="ECO:0000256" key="3">
    <source>
        <dbReference type="ARBA" id="ARBA00022692"/>
    </source>
</evidence>
<evidence type="ECO:0000256" key="5">
    <source>
        <dbReference type="ARBA" id="ARBA00023136"/>
    </source>
</evidence>
<dbReference type="InterPro" id="IPR003838">
    <property type="entry name" value="ABC3_permease_C"/>
</dbReference>
<dbReference type="NCBIfam" id="NF038403">
    <property type="entry name" value="perm_prefix_1"/>
    <property type="match status" value="1"/>
</dbReference>
<feature type="transmembrane region" description="Helical" evidence="7">
    <location>
        <begin position="346"/>
        <end position="367"/>
    </location>
</feature>
<evidence type="ECO:0000256" key="7">
    <source>
        <dbReference type="SAM" id="Phobius"/>
    </source>
</evidence>
<gene>
    <name evidence="10" type="ORF">WI372_15885</name>
</gene>
<dbReference type="PANTHER" id="PTHR30572:SF4">
    <property type="entry name" value="ABC TRANSPORTER PERMEASE YTRF"/>
    <property type="match status" value="1"/>
</dbReference>
<accession>A0ABU9EG62</accession>
<dbReference type="Proteomes" id="UP001484239">
    <property type="component" value="Unassembled WGS sequence"/>
</dbReference>
<keyword evidence="4 7" id="KW-1133">Transmembrane helix</keyword>
<feature type="domain" description="MacB-like periplasmic core" evidence="9">
    <location>
        <begin position="98"/>
        <end position="311"/>
    </location>
</feature>
<evidence type="ECO:0000259" key="8">
    <source>
        <dbReference type="Pfam" id="PF02687"/>
    </source>
</evidence>
<dbReference type="PANTHER" id="PTHR30572">
    <property type="entry name" value="MEMBRANE COMPONENT OF TRANSPORTER-RELATED"/>
    <property type="match status" value="1"/>
</dbReference>
<feature type="transmembrane region" description="Helical" evidence="7">
    <location>
        <begin position="397"/>
        <end position="419"/>
    </location>
</feature>
<dbReference type="InterPro" id="IPR047928">
    <property type="entry name" value="Perm_prefix_1"/>
</dbReference>
<feature type="domain" description="ABC3 transporter permease C-terminal" evidence="8">
    <location>
        <begin position="352"/>
        <end position="469"/>
    </location>
</feature>
<feature type="domain" description="MacB-like periplasmic core" evidence="9">
    <location>
        <begin position="498"/>
        <end position="691"/>
    </location>
</feature>
<keyword evidence="5 7" id="KW-0472">Membrane</keyword>
<dbReference type="InterPro" id="IPR025857">
    <property type="entry name" value="MacB_PCD"/>
</dbReference>
<feature type="transmembrane region" description="Helical" evidence="7">
    <location>
        <begin position="749"/>
        <end position="778"/>
    </location>
</feature>
<dbReference type="Pfam" id="PF12704">
    <property type="entry name" value="MacB_PCD"/>
    <property type="match status" value="2"/>
</dbReference>
<evidence type="ECO:0000313" key="10">
    <source>
        <dbReference type="EMBL" id="MEK9502475.1"/>
    </source>
</evidence>
<keyword evidence="2" id="KW-1003">Cell membrane</keyword>
<keyword evidence="11" id="KW-1185">Reference proteome</keyword>
<keyword evidence="3 7" id="KW-0812">Transmembrane</keyword>
<evidence type="ECO:0000256" key="6">
    <source>
        <dbReference type="ARBA" id="ARBA00038076"/>
    </source>
</evidence>
<feature type="transmembrane region" description="Helical" evidence="7">
    <location>
        <begin position="444"/>
        <end position="465"/>
    </location>
</feature>
<evidence type="ECO:0000256" key="2">
    <source>
        <dbReference type="ARBA" id="ARBA00022475"/>
    </source>
</evidence>
<feature type="transmembrane region" description="Helical" evidence="7">
    <location>
        <begin position="840"/>
        <end position="859"/>
    </location>
</feature>
<reference evidence="10 11" key="1">
    <citation type="submission" date="2024-02" db="EMBL/GenBank/DDBJ databases">
        <title>A novel Gemmatimonadota bacterium.</title>
        <authorList>
            <person name="Du Z.-J."/>
            <person name="Ye Y.-Q."/>
        </authorList>
    </citation>
    <scope>NUCLEOTIDE SEQUENCE [LARGE SCALE GENOMIC DNA]</scope>
    <source>
        <strain evidence="10 11">DH-20</strain>
    </source>
</reference>
<evidence type="ECO:0000256" key="4">
    <source>
        <dbReference type="ARBA" id="ARBA00022989"/>
    </source>
</evidence>
<feature type="transmembrane region" description="Helical" evidence="7">
    <location>
        <begin position="95"/>
        <end position="118"/>
    </location>
</feature>
<feature type="domain" description="ABC3 transporter permease C-terminal" evidence="8">
    <location>
        <begin position="756"/>
        <end position="869"/>
    </location>
</feature>
<sequence>MTPRRLLPHRNPGRREAVDEEIRHHLAEAADRLIDQGWDPDEARAEAERRFGAVERVRDEMLAHRDDDGRMTMETVRALAQDVRLTLRALRRRPVFTWTLVLTLAVGIGAAGAIFSMIDAVLLRPLPYDDPDRIVEVGVVLPDERGFVIPSLQRDQVEEWIAGADFLSEVAVHEQMSLVRTDGTEPENLAALAVGPTLDDVLGLTPALGRAFAADDARPGERVVMLSYPYWARTGRSPEIVGQTIRLDEEPWTVVGVLPRGFKYPVTSRADLWIPVADDYTVAGRAQSQLNVMGRIAPGLTLEAAQGRADALGEGLTAEQPHEIGWMTRLQTVGHWRGNPDTVRGLWTAFGAVVGMLLIAMVNGANLQLVRGEDRRGEVGVRMALGASRGRVLRHMLVESVVLSLLAGLAATGLAWLFVEGLRAIAPRELTFGMVHDFGIESRALLAVFAVALSSGLAVGLLPALRTARAGGAQDVAGRRLTDRSTQRLRSLLVVGEVALSVVLLVGAGLFMRSFAAIARVEIGMDSERIAAVGLSLPSSRYESAADRAAFTGQLTERLSALPGAVGVTFAQGLPPQGGGISFNLELEAEGGEARPIDDLVNFNTVPPGFISVLGTRLHEGRGLQAGDRESGGVVIDRDLARLIFDEDRVVGRRFRFDPEDDWSTVVGVVEELKLGGLDDPMGSAAILYPMDPNAPSAFLSFAVRTDGDPATLLPLMRQVVHDLDPTLPLRTLQTGEELVAEGLVRPRFLVLLIGVLAATSLLLAVVGLFGVVSYTVARGRREMGIRMALGASSARVRGGVLRWGLGVTVIGVALGLGAATLVDDLAASLLYGVAPGDPITTVGVAVTMVAAALLACWLPAARATRVDPAEVLRPE</sequence>
<dbReference type="Pfam" id="PF02687">
    <property type="entry name" value="FtsX"/>
    <property type="match status" value="2"/>
</dbReference>
<comment type="subcellular location">
    <subcellularLocation>
        <location evidence="1">Cell membrane</location>
        <topology evidence="1">Multi-pass membrane protein</topology>
    </subcellularLocation>
</comment>
<feature type="transmembrane region" description="Helical" evidence="7">
    <location>
        <begin position="489"/>
        <end position="512"/>
    </location>
</feature>